<dbReference type="Pfam" id="PF02518">
    <property type="entry name" value="HATPase_c"/>
    <property type="match status" value="1"/>
</dbReference>
<evidence type="ECO:0000313" key="10">
    <source>
        <dbReference type="EMBL" id="EJW89452.1"/>
    </source>
</evidence>
<evidence type="ECO:0000256" key="2">
    <source>
        <dbReference type="ARBA" id="ARBA00012438"/>
    </source>
</evidence>
<dbReference type="EC" id="2.7.13.3" evidence="2"/>
<protein>
    <recommendedName>
        <fullName evidence="2">histidine kinase</fullName>
        <ecNumber evidence="2">2.7.13.3</ecNumber>
    </recommendedName>
</protein>
<sequence length="425" mass="48707">MRLLHVVTFRLSLLAALLLTFWAVFFYFAMMEEINDEVDDSLENYAEMIITRSLRGEPLPQSANGTNNHYYQREVSVAYADTTPHVEYADRDIYLHAKDEVEPARVITYIYMRADGTYMELTVATPNIDKSDLKASIAYWIVFLYVVLMLSIVVVNLWAIHRTMRPLSRLLSWLDQYRLGQSNAPLQNPTRIREFQKLNETVERSVKRGEELYEQQKVFIGNASHEMQTPIAVCQNRIEMLLDEEGLNEAQMGELIKVRQTLSQLSRLNKSLLLLCKIENGQLAHDVPTDLTEVLNTLLVDYEMVYASRSIRTEVALNHPFEMNIDETLVSVLLSNLLKNAYVHNRPEGLVRVASDASGLTIENTGVDHALEVAHIFKRFYHTSTSRTSSGLGLPLVEAVSKRYALRLTYSFVNGLHRFRLEKGN</sequence>
<accession>J9FIG3</accession>
<dbReference type="AlphaFoldDB" id="J9FIG3"/>
<dbReference type="CDD" id="cd00075">
    <property type="entry name" value="HATPase"/>
    <property type="match status" value="1"/>
</dbReference>
<dbReference type="GO" id="GO:0000155">
    <property type="term" value="F:phosphorelay sensor kinase activity"/>
    <property type="evidence" value="ECO:0007669"/>
    <property type="project" value="InterPro"/>
</dbReference>
<dbReference type="CDD" id="cd00082">
    <property type="entry name" value="HisKA"/>
    <property type="match status" value="1"/>
</dbReference>
<dbReference type="InterPro" id="IPR005467">
    <property type="entry name" value="His_kinase_dom"/>
</dbReference>
<dbReference type="GO" id="GO:0005886">
    <property type="term" value="C:plasma membrane"/>
    <property type="evidence" value="ECO:0007669"/>
    <property type="project" value="TreeGrafter"/>
</dbReference>
<dbReference type="InterPro" id="IPR003661">
    <property type="entry name" value="HisK_dim/P_dom"/>
</dbReference>
<keyword evidence="7 8" id="KW-1133">Transmembrane helix</keyword>
<dbReference type="SMART" id="SM00388">
    <property type="entry name" value="HisKA"/>
    <property type="match status" value="1"/>
</dbReference>
<dbReference type="InterPro" id="IPR050428">
    <property type="entry name" value="TCS_sensor_his_kinase"/>
</dbReference>
<gene>
    <name evidence="10" type="ORF">EVA_22442</name>
</gene>
<dbReference type="PANTHER" id="PTHR45436">
    <property type="entry name" value="SENSOR HISTIDINE KINASE YKOH"/>
    <property type="match status" value="1"/>
</dbReference>
<dbReference type="InterPro" id="IPR036890">
    <property type="entry name" value="HATPase_C_sf"/>
</dbReference>
<comment type="catalytic activity">
    <reaction evidence="1">
        <text>ATP + protein L-histidine = ADP + protein N-phospho-L-histidine.</text>
        <dbReference type="EC" id="2.7.13.3"/>
    </reaction>
</comment>
<proteinExistence type="predicted"/>
<dbReference type="PANTHER" id="PTHR45436:SF5">
    <property type="entry name" value="SENSOR HISTIDINE KINASE TRCS"/>
    <property type="match status" value="1"/>
</dbReference>
<dbReference type="SUPFAM" id="SSF55874">
    <property type="entry name" value="ATPase domain of HSP90 chaperone/DNA topoisomerase II/histidine kinase"/>
    <property type="match status" value="1"/>
</dbReference>
<feature type="domain" description="Histidine kinase" evidence="9">
    <location>
        <begin position="222"/>
        <end position="425"/>
    </location>
</feature>
<evidence type="ECO:0000256" key="1">
    <source>
        <dbReference type="ARBA" id="ARBA00000085"/>
    </source>
</evidence>
<dbReference type="SMART" id="SM00387">
    <property type="entry name" value="HATPase_c"/>
    <property type="match status" value="1"/>
</dbReference>
<evidence type="ECO:0000256" key="6">
    <source>
        <dbReference type="ARBA" id="ARBA00022777"/>
    </source>
</evidence>
<dbReference type="Pfam" id="PF00512">
    <property type="entry name" value="HisKA"/>
    <property type="match status" value="1"/>
</dbReference>
<dbReference type="InterPro" id="IPR036097">
    <property type="entry name" value="HisK_dim/P_sf"/>
</dbReference>
<feature type="transmembrane region" description="Helical" evidence="8">
    <location>
        <begin position="137"/>
        <end position="160"/>
    </location>
</feature>
<comment type="caution">
    <text evidence="10">The sequence shown here is derived from an EMBL/GenBank/DDBJ whole genome shotgun (WGS) entry which is preliminary data.</text>
</comment>
<organism evidence="10">
    <name type="scientific">gut metagenome</name>
    <dbReference type="NCBI Taxonomy" id="749906"/>
    <lineage>
        <taxon>unclassified sequences</taxon>
        <taxon>metagenomes</taxon>
        <taxon>organismal metagenomes</taxon>
    </lineage>
</organism>
<evidence type="ECO:0000256" key="4">
    <source>
        <dbReference type="ARBA" id="ARBA00022679"/>
    </source>
</evidence>
<dbReference type="Gene3D" id="1.10.287.130">
    <property type="match status" value="1"/>
</dbReference>
<dbReference type="SUPFAM" id="SSF47384">
    <property type="entry name" value="Homodimeric domain of signal transducing histidine kinase"/>
    <property type="match status" value="1"/>
</dbReference>
<dbReference type="EMBL" id="AMCI01009464">
    <property type="protein sequence ID" value="EJW89452.1"/>
    <property type="molecule type" value="Genomic_DNA"/>
</dbReference>
<evidence type="ECO:0000259" key="9">
    <source>
        <dbReference type="PROSITE" id="PS50109"/>
    </source>
</evidence>
<evidence type="ECO:0000256" key="5">
    <source>
        <dbReference type="ARBA" id="ARBA00022692"/>
    </source>
</evidence>
<evidence type="ECO:0000256" key="8">
    <source>
        <dbReference type="SAM" id="Phobius"/>
    </source>
</evidence>
<keyword evidence="4" id="KW-0808">Transferase</keyword>
<dbReference type="PROSITE" id="PS50109">
    <property type="entry name" value="HIS_KIN"/>
    <property type="match status" value="1"/>
</dbReference>
<feature type="transmembrane region" description="Helical" evidence="8">
    <location>
        <begin position="7"/>
        <end position="30"/>
    </location>
</feature>
<evidence type="ECO:0000256" key="3">
    <source>
        <dbReference type="ARBA" id="ARBA00022553"/>
    </source>
</evidence>
<keyword evidence="8" id="KW-0472">Membrane</keyword>
<keyword evidence="6 10" id="KW-0418">Kinase</keyword>
<reference evidence="10" key="1">
    <citation type="journal article" date="2012" name="PLoS ONE">
        <title>Gene sets for utilization of primary and secondary nutrition supplies in the distal gut of endangered iberian lynx.</title>
        <authorList>
            <person name="Alcaide M."/>
            <person name="Messina E."/>
            <person name="Richter M."/>
            <person name="Bargiela R."/>
            <person name="Peplies J."/>
            <person name="Huws S.A."/>
            <person name="Newbold C.J."/>
            <person name="Golyshin P.N."/>
            <person name="Simon M.A."/>
            <person name="Lopez G."/>
            <person name="Yakimov M.M."/>
            <person name="Ferrer M."/>
        </authorList>
    </citation>
    <scope>NUCLEOTIDE SEQUENCE</scope>
</reference>
<keyword evidence="5 8" id="KW-0812">Transmembrane</keyword>
<evidence type="ECO:0000256" key="7">
    <source>
        <dbReference type="ARBA" id="ARBA00022989"/>
    </source>
</evidence>
<dbReference type="Gene3D" id="3.30.565.10">
    <property type="entry name" value="Histidine kinase-like ATPase, C-terminal domain"/>
    <property type="match status" value="1"/>
</dbReference>
<keyword evidence="3" id="KW-0597">Phosphoprotein</keyword>
<name>J9FIG3_9ZZZZ</name>
<dbReference type="InterPro" id="IPR003594">
    <property type="entry name" value="HATPase_dom"/>
</dbReference>